<dbReference type="Pfam" id="PF08867">
    <property type="entry name" value="FRG"/>
    <property type="match status" value="1"/>
</dbReference>
<dbReference type="SMART" id="SM00901">
    <property type="entry name" value="FRG"/>
    <property type="match status" value="1"/>
</dbReference>
<protein>
    <submittedName>
        <fullName evidence="2">FRG domain-containing protein</fullName>
    </submittedName>
</protein>
<name>A0A6L7A6W8_LEULA</name>
<dbReference type="Proteomes" id="UP000478636">
    <property type="component" value="Unassembled WGS sequence"/>
</dbReference>
<dbReference type="InterPro" id="IPR014966">
    <property type="entry name" value="FRG-dom"/>
</dbReference>
<comment type="caution">
    <text evidence="2">The sequence shown here is derived from an EMBL/GenBank/DDBJ whole genome shotgun (WGS) entry which is preliminary data.</text>
</comment>
<feature type="domain" description="FRG" evidence="1">
    <location>
        <begin position="119"/>
        <end position="218"/>
    </location>
</feature>
<reference evidence="2 3" key="1">
    <citation type="submission" date="2019-12" db="EMBL/GenBank/DDBJ databases">
        <title>Complete genome sequence of Leuconostoc lactis strain AVN1 provides insights into metabolic potential.</title>
        <authorList>
            <person name="Besrour N."/>
            <person name="Najjari A."/>
            <person name="Fhoula I."/>
            <person name="Jaballah S."/>
            <person name="Klibi N."/>
            <person name="Ouzari H.I."/>
        </authorList>
    </citation>
    <scope>NUCLEOTIDE SEQUENCE [LARGE SCALE GENOMIC DNA]</scope>
    <source>
        <strain evidence="2 3">AVN1</strain>
    </source>
</reference>
<sequence>MHNNIKNISENRELFQSHIDSIFDDVEVIINIEGTVVDQNKDISGNNYNVTHLDIKHEGPKKSTTDVDEIIDIIANINKSVSENNRDENRYFSGKRSGWSAFYVIKELIDRLEDMYQSKTENLYFRGQVRNWQIQPSIYRDGENGFSNQFRSKFEEIYEDISKKYPDKINYFEPGNEERPKALAELQHYGLPTPLVDITQNPFIALLFMIDGFDSKKFVAKEKLNSPEFDIFFIDKKNHTIFQDVPRDLKNPRIDAQSGAFLNFEKLQFFTDEGRIIRLRILFKNSESIEDPIAQEVQEAFGENSNIQNTMDSLISDIKGKLASYRYMVNDLYPDFDKYLAFQAAKYRNRTTRFKLYEKANVLEYLETADQDTLREMKTIIDSKIPG</sequence>
<accession>A0A6L7A6W8</accession>
<dbReference type="EMBL" id="WSZI01000013">
    <property type="protein sequence ID" value="MWN21357.1"/>
    <property type="molecule type" value="Genomic_DNA"/>
</dbReference>
<evidence type="ECO:0000259" key="1">
    <source>
        <dbReference type="SMART" id="SM00901"/>
    </source>
</evidence>
<evidence type="ECO:0000313" key="2">
    <source>
        <dbReference type="EMBL" id="MWN21357.1"/>
    </source>
</evidence>
<dbReference type="AlphaFoldDB" id="A0A6L7A6W8"/>
<organism evidence="2 3">
    <name type="scientific">Leuconostoc lactis</name>
    <dbReference type="NCBI Taxonomy" id="1246"/>
    <lineage>
        <taxon>Bacteria</taxon>
        <taxon>Bacillati</taxon>
        <taxon>Bacillota</taxon>
        <taxon>Bacilli</taxon>
        <taxon>Lactobacillales</taxon>
        <taxon>Lactobacillaceae</taxon>
        <taxon>Leuconostoc</taxon>
    </lineage>
</organism>
<proteinExistence type="predicted"/>
<evidence type="ECO:0000313" key="3">
    <source>
        <dbReference type="Proteomes" id="UP000478636"/>
    </source>
</evidence>
<dbReference type="RefSeq" id="WP_252968294.1">
    <property type="nucleotide sequence ID" value="NZ_JBKWFG010000001.1"/>
</dbReference>
<gene>
    <name evidence="2" type="ORF">GQS40_06680</name>
</gene>